<name>A0AAW1RT26_9CHLO</name>
<evidence type="ECO:0000256" key="5">
    <source>
        <dbReference type="ARBA" id="ARBA00023136"/>
    </source>
</evidence>
<dbReference type="GO" id="GO:0016020">
    <property type="term" value="C:membrane"/>
    <property type="evidence" value="ECO:0007669"/>
    <property type="project" value="UniProtKB-SubCell"/>
</dbReference>
<evidence type="ECO:0000313" key="6">
    <source>
        <dbReference type="EMBL" id="KAK9836993.1"/>
    </source>
</evidence>
<keyword evidence="4" id="KW-1133">Transmembrane helix</keyword>
<keyword evidence="3" id="KW-0812">Transmembrane</keyword>
<dbReference type="GO" id="GO:0008104">
    <property type="term" value="P:intracellular protein localization"/>
    <property type="evidence" value="ECO:0007669"/>
    <property type="project" value="TreeGrafter"/>
</dbReference>
<dbReference type="PANTHER" id="PTHR33966">
    <property type="entry name" value="PROTEIN ODR-4 HOMOLOG"/>
    <property type="match status" value="1"/>
</dbReference>
<dbReference type="Proteomes" id="UP001445335">
    <property type="component" value="Unassembled WGS sequence"/>
</dbReference>
<protein>
    <submittedName>
        <fullName evidence="6">Uncharacterized protein</fullName>
    </submittedName>
</protein>
<proteinExistence type="inferred from homology"/>
<reference evidence="6 7" key="1">
    <citation type="journal article" date="2024" name="Nat. Commun.">
        <title>Phylogenomics reveals the evolutionary origins of lichenization in chlorophyte algae.</title>
        <authorList>
            <person name="Puginier C."/>
            <person name="Libourel C."/>
            <person name="Otte J."/>
            <person name="Skaloud P."/>
            <person name="Haon M."/>
            <person name="Grisel S."/>
            <person name="Petersen M."/>
            <person name="Berrin J.G."/>
            <person name="Delaux P.M."/>
            <person name="Dal Grande F."/>
            <person name="Keller J."/>
        </authorList>
    </citation>
    <scope>NUCLEOTIDE SEQUENCE [LARGE SCALE GENOMIC DNA]</scope>
    <source>
        <strain evidence="6 7">SAG 245.80</strain>
    </source>
</reference>
<evidence type="ECO:0000256" key="3">
    <source>
        <dbReference type="ARBA" id="ARBA00022692"/>
    </source>
</evidence>
<evidence type="ECO:0000256" key="1">
    <source>
        <dbReference type="ARBA" id="ARBA00004370"/>
    </source>
</evidence>
<keyword evidence="5" id="KW-0472">Membrane</keyword>
<organism evidence="6 7">
    <name type="scientific">Elliptochloris bilobata</name>
    <dbReference type="NCBI Taxonomy" id="381761"/>
    <lineage>
        <taxon>Eukaryota</taxon>
        <taxon>Viridiplantae</taxon>
        <taxon>Chlorophyta</taxon>
        <taxon>core chlorophytes</taxon>
        <taxon>Trebouxiophyceae</taxon>
        <taxon>Trebouxiophyceae incertae sedis</taxon>
        <taxon>Elliptochloris clade</taxon>
        <taxon>Elliptochloris</taxon>
    </lineage>
</organism>
<comment type="subcellular location">
    <subcellularLocation>
        <location evidence="1">Membrane</location>
    </subcellularLocation>
</comment>
<evidence type="ECO:0000313" key="7">
    <source>
        <dbReference type="Proteomes" id="UP001445335"/>
    </source>
</evidence>
<evidence type="ECO:0000256" key="4">
    <source>
        <dbReference type="ARBA" id="ARBA00022989"/>
    </source>
</evidence>
<gene>
    <name evidence="6" type="ORF">WJX81_005271</name>
</gene>
<evidence type="ECO:0000256" key="2">
    <source>
        <dbReference type="ARBA" id="ARBA00010131"/>
    </source>
</evidence>
<dbReference type="EMBL" id="JALJOU010000024">
    <property type="protein sequence ID" value="KAK9836993.1"/>
    <property type="molecule type" value="Genomic_DNA"/>
</dbReference>
<dbReference type="PANTHER" id="PTHR33966:SF1">
    <property type="entry name" value="PROTEIN ODR-4 HOMOLOG"/>
    <property type="match status" value="1"/>
</dbReference>
<accession>A0AAW1RT26</accession>
<dbReference type="Pfam" id="PF14778">
    <property type="entry name" value="ODR4-like"/>
    <property type="match status" value="1"/>
</dbReference>
<sequence length="432" mass="45356">MVRACQIEQDISEGVDALLQARAPAQVGLLLGRLGVGQRDFIFHLIKTPSFEDGEEPITVRESGPPFVKKGGKARTASAVVSVKDDWLAEHVSQVARMLPGGVDVVGLYVFCSEAAYARAAPQLCRALDQVPTSEAAPGDLLLLHISSETRKLMARVYARGAGGLRVCEAKYAPALANFERVATRHSYSARVPAVSGAADVRACLHAAANAEVQRVRAAAACHAGALVRADQPVAEALGSGSAILQLLLPLACSAAACEDASQEHSCGVVGRTLLRGEVLGRAYVHKRDPMAVAVDLLKVDLERSLRARIDALVADEEDCTAGDAQADGKEPAPALLQASACASPLARELPRRVFAPVKTGLALCTCVRSEDPEAEALEALREVTGLDVAAEQLEWLEGRSGAPAAAPARWDPLATGPQAGCFGRVFSIAKT</sequence>
<dbReference type="GO" id="GO:0012505">
    <property type="term" value="C:endomembrane system"/>
    <property type="evidence" value="ECO:0007669"/>
    <property type="project" value="TreeGrafter"/>
</dbReference>
<comment type="similarity">
    <text evidence="2">Belongs to the ODR-4 family.</text>
</comment>
<comment type="caution">
    <text evidence="6">The sequence shown here is derived from an EMBL/GenBank/DDBJ whole genome shotgun (WGS) entry which is preliminary data.</text>
</comment>
<keyword evidence="7" id="KW-1185">Reference proteome</keyword>
<dbReference type="AlphaFoldDB" id="A0AAW1RT26"/>
<dbReference type="InterPro" id="IPR029454">
    <property type="entry name" value="ODR-4-like"/>
</dbReference>